<evidence type="ECO:0000313" key="2">
    <source>
        <dbReference type="EMBL" id="VDM85019.1"/>
    </source>
</evidence>
<dbReference type="OrthoDB" id="2017893at2759"/>
<dbReference type="AlphaFoldDB" id="A0A3P7JYK2"/>
<feature type="compositionally biased region" description="Basic and acidic residues" evidence="1">
    <location>
        <begin position="83"/>
        <end position="96"/>
    </location>
</feature>
<protein>
    <submittedName>
        <fullName evidence="2">Uncharacterized protein</fullName>
    </submittedName>
</protein>
<organism evidence="2 3">
    <name type="scientific">Strongylus vulgaris</name>
    <name type="common">Blood worm</name>
    <dbReference type="NCBI Taxonomy" id="40348"/>
    <lineage>
        <taxon>Eukaryota</taxon>
        <taxon>Metazoa</taxon>
        <taxon>Ecdysozoa</taxon>
        <taxon>Nematoda</taxon>
        <taxon>Chromadorea</taxon>
        <taxon>Rhabditida</taxon>
        <taxon>Rhabditina</taxon>
        <taxon>Rhabditomorpha</taxon>
        <taxon>Strongyloidea</taxon>
        <taxon>Strongylidae</taxon>
        <taxon>Strongylus</taxon>
    </lineage>
</organism>
<sequence length="139" mass="15670">MRRDIIPDKYDLISFCADRPCCQKEQRYYGGTTRGELLFDGSTANANVFFVIFIFCTAEVEKYRKFLTSLPIFPSPLKGRGSLHNERRDSGEKPSCLEEADDGQVSSPRPFGRQQTAPSLPLATKLLYVGEVVWQVGQV</sequence>
<evidence type="ECO:0000313" key="3">
    <source>
        <dbReference type="Proteomes" id="UP000270094"/>
    </source>
</evidence>
<dbReference type="EMBL" id="UYYB01135441">
    <property type="protein sequence ID" value="VDM85019.1"/>
    <property type="molecule type" value="Genomic_DNA"/>
</dbReference>
<dbReference type="Proteomes" id="UP000270094">
    <property type="component" value="Unassembled WGS sequence"/>
</dbReference>
<reference evidence="2 3" key="1">
    <citation type="submission" date="2018-11" db="EMBL/GenBank/DDBJ databases">
        <authorList>
            <consortium name="Pathogen Informatics"/>
        </authorList>
    </citation>
    <scope>NUCLEOTIDE SEQUENCE [LARGE SCALE GENOMIC DNA]</scope>
</reference>
<feature type="region of interest" description="Disordered" evidence="1">
    <location>
        <begin position="74"/>
        <end position="116"/>
    </location>
</feature>
<evidence type="ECO:0000256" key="1">
    <source>
        <dbReference type="SAM" id="MobiDB-lite"/>
    </source>
</evidence>
<gene>
    <name evidence="2" type="ORF">SVUK_LOCUS20017</name>
</gene>
<accession>A0A3P7JYK2</accession>
<proteinExistence type="predicted"/>
<keyword evidence="3" id="KW-1185">Reference proteome</keyword>
<name>A0A3P7JYK2_STRVU</name>